<dbReference type="Pfam" id="PF13122">
    <property type="entry name" value="DUF3977"/>
    <property type="match status" value="1"/>
</dbReference>
<dbReference type="Proteomes" id="UP001527882">
    <property type="component" value="Unassembled WGS sequence"/>
</dbReference>
<dbReference type="InterPro" id="IPR025009">
    <property type="entry name" value="DUF3977"/>
</dbReference>
<evidence type="ECO:0000313" key="2">
    <source>
        <dbReference type="Proteomes" id="UP001527882"/>
    </source>
</evidence>
<accession>A0ABT4QJJ2</accession>
<dbReference type="RefSeq" id="WP_269885575.1">
    <property type="nucleotide sequence ID" value="NZ_JAQAGZ010000030.1"/>
</dbReference>
<name>A0ABT4QJJ2_9BACL</name>
<sequence length="29" mass="3415">MKYIEIGLGNTWIVRTESEFNDGSEIKRK</sequence>
<dbReference type="EMBL" id="JAQAGZ010000030">
    <property type="protein sequence ID" value="MCZ8517047.1"/>
    <property type="molecule type" value="Genomic_DNA"/>
</dbReference>
<comment type="caution">
    <text evidence="1">The sequence shown here is derived from an EMBL/GenBank/DDBJ whole genome shotgun (WGS) entry which is preliminary data.</text>
</comment>
<evidence type="ECO:0000313" key="1">
    <source>
        <dbReference type="EMBL" id="MCZ8517047.1"/>
    </source>
</evidence>
<organism evidence="1 2">
    <name type="scientific">Paenibacillus gyeongsangnamensis</name>
    <dbReference type="NCBI Taxonomy" id="3388067"/>
    <lineage>
        <taxon>Bacteria</taxon>
        <taxon>Bacillati</taxon>
        <taxon>Bacillota</taxon>
        <taxon>Bacilli</taxon>
        <taxon>Bacillales</taxon>
        <taxon>Paenibacillaceae</taxon>
        <taxon>Paenibacillus</taxon>
    </lineage>
</organism>
<gene>
    <name evidence="1" type="ORF">O9H85_32780</name>
</gene>
<reference evidence="1 2" key="1">
    <citation type="submission" date="2022-12" db="EMBL/GenBank/DDBJ databases">
        <title>Draft genome sequence of Paenibacillus sp. dW9.</title>
        <authorList>
            <person name="Choi E.-W."/>
            <person name="Kim D.-U."/>
        </authorList>
    </citation>
    <scope>NUCLEOTIDE SEQUENCE [LARGE SCALE GENOMIC DNA]</scope>
    <source>
        <strain evidence="2">dW9</strain>
    </source>
</reference>
<proteinExistence type="predicted"/>
<protein>
    <submittedName>
        <fullName evidence="1">DUF3977 family protein</fullName>
    </submittedName>
</protein>
<keyword evidence="2" id="KW-1185">Reference proteome</keyword>